<dbReference type="Pfam" id="PF10188">
    <property type="entry name" value="Oscp1"/>
    <property type="match status" value="1"/>
</dbReference>
<dbReference type="PANTHER" id="PTHR21439">
    <property type="entry name" value="OXIDORED-NITRO DOMAIN-CONTAINING PROTEIN"/>
    <property type="match status" value="1"/>
</dbReference>
<dbReference type="Proteomes" id="UP000887540">
    <property type="component" value="Unplaced"/>
</dbReference>
<organism evidence="2 3">
    <name type="scientific">Acrobeloides nanus</name>
    <dbReference type="NCBI Taxonomy" id="290746"/>
    <lineage>
        <taxon>Eukaryota</taxon>
        <taxon>Metazoa</taxon>
        <taxon>Ecdysozoa</taxon>
        <taxon>Nematoda</taxon>
        <taxon>Chromadorea</taxon>
        <taxon>Rhabditida</taxon>
        <taxon>Tylenchina</taxon>
        <taxon>Cephalobomorpha</taxon>
        <taxon>Cephaloboidea</taxon>
        <taxon>Cephalobidae</taxon>
        <taxon>Acrobeloides</taxon>
    </lineage>
</organism>
<dbReference type="GO" id="GO:0005886">
    <property type="term" value="C:plasma membrane"/>
    <property type="evidence" value="ECO:0007669"/>
    <property type="project" value="TreeGrafter"/>
</dbReference>
<dbReference type="AlphaFoldDB" id="A0A914D024"/>
<feature type="compositionally biased region" description="Basic and acidic residues" evidence="1">
    <location>
        <begin position="335"/>
        <end position="347"/>
    </location>
</feature>
<dbReference type="WBParaSite" id="ACRNAN_scaffold1656.g11854.t1">
    <property type="protein sequence ID" value="ACRNAN_scaffold1656.g11854.t1"/>
    <property type="gene ID" value="ACRNAN_scaffold1656.g11854"/>
</dbReference>
<feature type="region of interest" description="Disordered" evidence="1">
    <location>
        <begin position="328"/>
        <end position="384"/>
    </location>
</feature>
<name>A0A914D024_9BILA</name>
<accession>A0A914D024</accession>
<keyword evidence="2" id="KW-1185">Reference proteome</keyword>
<feature type="compositionally biased region" description="Polar residues" evidence="1">
    <location>
        <begin position="365"/>
        <end position="384"/>
    </location>
</feature>
<protein>
    <submittedName>
        <fullName evidence="3">OSCP1</fullName>
    </submittedName>
</protein>
<evidence type="ECO:0000256" key="1">
    <source>
        <dbReference type="SAM" id="MobiDB-lite"/>
    </source>
</evidence>
<dbReference type="InterPro" id="IPR019332">
    <property type="entry name" value="OSCP1"/>
</dbReference>
<sequence length="384" mass="43294">MGGEMSYILEQRLQAQNVGEEKSNKVLHDIMAAMFSKKFLDVLFRPQEMYSRGAMRQFFEKIAHSSIMRLNEASMDKLFDLMTMAVKYQLQLARSASDLMLITLNHLDGIRDILKNATDVVENVNYAHKLMLNYYAQTPIWEMTLIRNTMMSFFQDARVKVSVMLREKRQLEDGRFLLFGDEIELQPGGPPPGIVRYIENGEIAKFTTFNVTESFVPPTSTGNTEIGAEDRGTKLGENIYRATTDSTQVKGGGGLGKVGGPPAGDELKLLTKLIARDEIVDKKGFDLSLFADEFEEKNFAEESSKHLQEVNRLEMKDKRSLNKALQEMSVNESNTEERRGRRARGEDMLSLLDEAATKSTTTTTRNRSGSAKGSRPRSSSIKKT</sequence>
<evidence type="ECO:0000313" key="2">
    <source>
        <dbReference type="Proteomes" id="UP000887540"/>
    </source>
</evidence>
<proteinExistence type="predicted"/>
<evidence type="ECO:0000313" key="3">
    <source>
        <dbReference type="WBParaSite" id="ACRNAN_scaffold1656.g11854.t1"/>
    </source>
</evidence>
<reference evidence="3" key="1">
    <citation type="submission" date="2022-11" db="UniProtKB">
        <authorList>
            <consortium name="WormBaseParasite"/>
        </authorList>
    </citation>
    <scope>IDENTIFICATION</scope>
</reference>
<dbReference type="PANTHER" id="PTHR21439:SF0">
    <property type="entry name" value="PROTEIN OSCP1"/>
    <property type="match status" value="1"/>
</dbReference>
<dbReference type="GO" id="GO:0005737">
    <property type="term" value="C:cytoplasm"/>
    <property type="evidence" value="ECO:0007669"/>
    <property type="project" value="TreeGrafter"/>
</dbReference>